<sequence>MKSLKLIIILASLLGLTGCHISYNGSAPNTTTVGKPVSKTYEEKKFTRLNINSIDNDITFKEGKSYRVIYNGYQKLMPNVKQDKNTLTIKTKNTVKFSHKNPVLTIEMPKTYLQSAKIYTTNGDINSSTLMIHSGSLKTDNGDISLDNLYLKKKLSVNTGDGDVNINNSNAKGYNLTADNGDVSFNGNDYNDSFKKNVSSKSILHVYSDNGDISVN</sequence>
<dbReference type="Pfam" id="PF13349">
    <property type="entry name" value="DUF4097"/>
    <property type="match status" value="1"/>
</dbReference>
<feature type="chain" id="PRO_5045478321" description="DUF4097 domain-containing protein" evidence="1">
    <location>
        <begin position="22"/>
        <end position="216"/>
    </location>
</feature>
<evidence type="ECO:0000259" key="2">
    <source>
        <dbReference type="Pfam" id="PF13349"/>
    </source>
</evidence>
<keyword evidence="1" id="KW-0732">Signal</keyword>
<organism evidence="3 4">
    <name type="scientific">Lactobacillus intestinalis DSM 6629</name>
    <dbReference type="NCBI Taxonomy" id="1423761"/>
    <lineage>
        <taxon>Bacteria</taxon>
        <taxon>Bacillati</taxon>
        <taxon>Bacillota</taxon>
        <taxon>Bacilli</taxon>
        <taxon>Lactobacillales</taxon>
        <taxon>Lactobacillaceae</taxon>
        <taxon>Lactobacillus</taxon>
    </lineage>
</organism>
<dbReference type="RefSeq" id="WP_057809130.1">
    <property type="nucleotide sequence ID" value="NZ_AZGN01000003.1"/>
</dbReference>
<evidence type="ECO:0000313" key="4">
    <source>
        <dbReference type="Proteomes" id="UP000051735"/>
    </source>
</evidence>
<dbReference type="EMBL" id="AZGN01000003">
    <property type="protein sequence ID" value="KRM34613.1"/>
    <property type="molecule type" value="Genomic_DNA"/>
</dbReference>
<gene>
    <name evidence="3" type="ORF">FC44_GL001327</name>
</gene>
<dbReference type="Gene3D" id="2.160.20.120">
    <property type="match status" value="1"/>
</dbReference>
<dbReference type="Proteomes" id="UP000051735">
    <property type="component" value="Unassembled WGS sequence"/>
</dbReference>
<comment type="caution">
    <text evidence="3">The sequence shown here is derived from an EMBL/GenBank/DDBJ whole genome shotgun (WGS) entry which is preliminary data.</text>
</comment>
<accession>A0ABR5PU25</accession>
<proteinExistence type="predicted"/>
<protein>
    <recommendedName>
        <fullName evidence="2">DUF4097 domain-containing protein</fullName>
    </recommendedName>
</protein>
<dbReference type="PROSITE" id="PS51257">
    <property type="entry name" value="PROKAR_LIPOPROTEIN"/>
    <property type="match status" value="1"/>
</dbReference>
<reference evidence="3 4" key="1">
    <citation type="journal article" date="2015" name="Genome Announc.">
        <title>Expanding the biotechnology potential of lactobacilli through comparative genomics of 213 strains and associated genera.</title>
        <authorList>
            <person name="Sun Z."/>
            <person name="Harris H.M."/>
            <person name="McCann A."/>
            <person name="Guo C."/>
            <person name="Argimon S."/>
            <person name="Zhang W."/>
            <person name="Yang X."/>
            <person name="Jeffery I.B."/>
            <person name="Cooney J.C."/>
            <person name="Kagawa T.F."/>
            <person name="Liu W."/>
            <person name="Song Y."/>
            <person name="Salvetti E."/>
            <person name="Wrobel A."/>
            <person name="Rasinkangas P."/>
            <person name="Parkhill J."/>
            <person name="Rea M.C."/>
            <person name="O'Sullivan O."/>
            <person name="Ritari J."/>
            <person name="Douillard F.P."/>
            <person name="Paul Ross R."/>
            <person name="Yang R."/>
            <person name="Briner A.E."/>
            <person name="Felis G.E."/>
            <person name="de Vos W.M."/>
            <person name="Barrangou R."/>
            <person name="Klaenhammer T.R."/>
            <person name="Caufield P.W."/>
            <person name="Cui Y."/>
            <person name="Zhang H."/>
            <person name="O'Toole P.W."/>
        </authorList>
    </citation>
    <scope>NUCLEOTIDE SEQUENCE [LARGE SCALE GENOMIC DNA]</scope>
    <source>
        <strain evidence="3 4">DSM 6629</strain>
    </source>
</reference>
<keyword evidence="4" id="KW-1185">Reference proteome</keyword>
<name>A0ABR5PU25_9LACO</name>
<dbReference type="GeneID" id="75115816"/>
<feature type="signal peptide" evidence="1">
    <location>
        <begin position="1"/>
        <end position="21"/>
    </location>
</feature>
<evidence type="ECO:0000313" key="3">
    <source>
        <dbReference type="EMBL" id="KRM34613.1"/>
    </source>
</evidence>
<dbReference type="InterPro" id="IPR025164">
    <property type="entry name" value="Toastrack_DUF4097"/>
</dbReference>
<feature type="domain" description="DUF4097" evidence="2">
    <location>
        <begin position="47"/>
        <end position="216"/>
    </location>
</feature>
<evidence type="ECO:0000256" key="1">
    <source>
        <dbReference type="SAM" id="SignalP"/>
    </source>
</evidence>